<protein>
    <submittedName>
        <fullName evidence="2">Lactate utilization protein</fullName>
    </submittedName>
</protein>
<dbReference type="InterPro" id="IPR037171">
    <property type="entry name" value="NagB/RpiA_transferase-like"/>
</dbReference>
<dbReference type="EMBL" id="JAGSND010000002">
    <property type="protein sequence ID" value="MBR0597258.1"/>
    <property type="molecule type" value="Genomic_DNA"/>
</dbReference>
<reference evidence="2" key="2">
    <citation type="submission" date="2021-04" db="EMBL/GenBank/DDBJ databases">
        <authorList>
            <person name="Liu J."/>
        </authorList>
    </citation>
    <scope>NUCLEOTIDE SEQUENCE</scope>
    <source>
        <strain evidence="2">BAD-6</strain>
    </source>
</reference>
<sequence>MKRMLDEVRKANKLKMETVKKNLEKRKIIAHYCETGEEAAQKVLDIIQDNSVVSWGGSATINTLGIKPKLAERDLTTIDPYSTKDPVESFERRRQSLTADYFLMSSNAVTMDGELVNLDGTSNRVAALCFGPKKVVIVIGANKIVRDHEAALNRARLDAAVPNALRLNKKTPCSATGICGDCTSDDCLCCNIVTTRFCSNPGRLEVILVNEDLGY</sequence>
<comment type="caution">
    <text evidence="2">The sequence shown here is derived from an EMBL/GenBank/DDBJ whole genome shotgun (WGS) entry which is preliminary data.</text>
</comment>
<reference evidence="2" key="1">
    <citation type="submission" date="2021-04" db="EMBL/GenBank/DDBJ databases">
        <title>Sinoanaerobacter chloroacetimidivorans sp. nov., an obligate anaerobic bacterium isolated from anaerobic sludge.</title>
        <authorList>
            <person name="Bao Y."/>
        </authorList>
    </citation>
    <scope>NUCLEOTIDE SEQUENCE</scope>
    <source>
        <strain evidence="2">BAD-6</strain>
    </source>
</reference>
<dbReference type="Pfam" id="PF02589">
    <property type="entry name" value="LUD_dom"/>
    <property type="match status" value="1"/>
</dbReference>
<dbReference type="Proteomes" id="UP000675664">
    <property type="component" value="Unassembled WGS sequence"/>
</dbReference>
<proteinExistence type="predicted"/>
<organism evidence="2 3">
    <name type="scientific">Sinanaerobacter chloroacetimidivorans</name>
    <dbReference type="NCBI Taxonomy" id="2818044"/>
    <lineage>
        <taxon>Bacteria</taxon>
        <taxon>Bacillati</taxon>
        <taxon>Bacillota</taxon>
        <taxon>Clostridia</taxon>
        <taxon>Peptostreptococcales</taxon>
        <taxon>Anaerovoracaceae</taxon>
        <taxon>Sinanaerobacter</taxon>
    </lineage>
</organism>
<evidence type="ECO:0000259" key="1">
    <source>
        <dbReference type="Pfam" id="PF02589"/>
    </source>
</evidence>
<dbReference type="InterPro" id="IPR024185">
    <property type="entry name" value="FTHF_cligase-like_sf"/>
</dbReference>
<dbReference type="Gene3D" id="3.40.50.10420">
    <property type="entry name" value="NagB/RpiA/CoA transferase-like"/>
    <property type="match status" value="1"/>
</dbReference>
<gene>
    <name evidence="2" type="ORF">KCX82_05200</name>
</gene>
<name>A0A8J7W124_9FIRM</name>
<dbReference type="PANTHER" id="PTHR36179:SF2">
    <property type="entry name" value="LUD DOMAIN-CONTAINING PROTEIN"/>
    <property type="match status" value="1"/>
</dbReference>
<dbReference type="InterPro" id="IPR003741">
    <property type="entry name" value="LUD_dom"/>
</dbReference>
<feature type="domain" description="LUD" evidence="1">
    <location>
        <begin position="17"/>
        <end position="209"/>
    </location>
</feature>
<dbReference type="AlphaFoldDB" id="A0A8J7W124"/>
<accession>A0A8J7W124</accession>
<dbReference type="SUPFAM" id="SSF100950">
    <property type="entry name" value="NagB/RpiA/CoA transferase-like"/>
    <property type="match status" value="1"/>
</dbReference>
<dbReference type="PANTHER" id="PTHR36179">
    <property type="entry name" value="LUD_DOM DOMAIN-CONTAINING PROTEIN"/>
    <property type="match status" value="1"/>
</dbReference>
<keyword evidence="3" id="KW-1185">Reference proteome</keyword>
<evidence type="ECO:0000313" key="2">
    <source>
        <dbReference type="EMBL" id="MBR0597258.1"/>
    </source>
</evidence>
<evidence type="ECO:0000313" key="3">
    <source>
        <dbReference type="Proteomes" id="UP000675664"/>
    </source>
</evidence>